<feature type="domain" description="PPIase FKBP-type" evidence="9">
    <location>
        <begin position="198"/>
        <end position="299"/>
    </location>
</feature>
<sequence length="330" mass="35417">MKKHIFSFLLPALSALALNAGAQTAGLQKTAKGALYQIYTANPGNKAKINDVLTFNFIQKTDKDSVLFSSYKAGHPVQAQVQASQNVGDLMEIFPLLAAKDSALVKIPTDSVFVGHEEARPPFLPKGSFLTFILKIEKVQSLNDAIAERNAGLEKLKQAETADRESYITAHGLKPVTTASGLKYVITSPTTKRKPLNGDTVLVNYTGKLLNGKLFDTSIEANAKAAGIQQPGRPYEPISVVLGEHRVISGWDEGLLLLNEGSKATFIIPSNLAYGERPYGSEIPGYSTLVFDIELVKVKPGKHVAVTPKPAAGKAPLKKAGTKKPAAKKN</sequence>
<accession>A0A1G8H2T8</accession>
<dbReference type="EC" id="5.2.1.8" evidence="3 6"/>
<evidence type="ECO:0000256" key="1">
    <source>
        <dbReference type="ARBA" id="ARBA00000971"/>
    </source>
</evidence>
<evidence type="ECO:0000256" key="2">
    <source>
        <dbReference type="ARBA" id="ARBA00006577"/>
    </source>
</evidence>
<feature type="region of interest" description="Disordered" evidence="7">
    <location>
        <begin position="307"/>
        <end position="330"/>
    </location>
</feature>
<proteinExistence type="inferred from homology"/>
<feature type="chain" id="PRO_5011489626" description="peptidylprolyl isomerase" evidence="8">
    <location>
        <begin position="23"/>
        <end position="330"/>
    </location>
</feature>
<dbReference type="RefSeq" id="WP_091172717.1">
    <property type="nucleotide sequence ID" value="NZ_FNCG01000015.1"/>
</dbReference>
<dbReference type="InterPro" id="IPR046357">
    <property type="entry name" value="PPIase_dom_sf"/>
</dbReference>
<keyword evidence="8" id="KW-0732">Signal</keyword>
<gene>
    <name evidence="10" type="ORF">SAMN05192573_11520</name>
</gene>
<dbReference type="SUPFAM" id="SSF54534">
    <property type="entry name" value="FKBP-like"/>
    <property type="match status" value="2"/>
</dbReference>
<evidence type="ECO:0000256" key="8">
    <source>
        <dbReference type="SAM" id="SignalP"/>
    </source>
</evidence>
<organism evidence="10 11">
    <name type="scientific">Mucilaginibacter gossypii</name>
    <dbReference type="NCBI Taxonomy" id="551996"/>
    <lineage>
        <taxon>Bacteria</taxon>
        <taxon>Pseudomonadati</taxon>
        <taxon>Bacteroidota</taxon>
        <taxon>Sphingobacteriia</taxon>
        <taxon>Sphingobacteriales</taxon>
        <taxon>Sphingobacteriaceae</taxon>
        <taxon>Mucilaginibacter</taxon>
    </lineage>
</organism>
<evidence type="ECO:0000313" key="11">
    <source>
        <dbReference type="Proteomes" id="UP000199705"/>
    </source>
</evidence>
<evidence type="ECO:0000256" key="6">
    <source>
        <dbReference type="PROSITE-ProRule" id="PRU00277"/>
    </source>
</evidence>
<dbReference type="GO" id="GO:0003755">
    <property type="term" value="F:peptidyl-prolyl cis-trans isomerase activity"/>
    <property type="evidence" value="ECO:0007669"/>
    <property type="project" value="UniProtKB-KW"/>
</dbReference>
<evidence type="ECO:0000256" key="4">
    <source>
        <dbReference type="ARBA" id="ARBA00023110"/>
    </source>
</evidence>
<feature type="signal peptide" evidence="8">
    <location>
        <begin position="1"/>
        <end position="22"/>
    </location>
</feature>
<dbReference type="Pfam" id="PF00254">
    <property type="entry name" value="FKBP_C"/>
    <property type="match status" value="1"/>
</dbReference>
<dbReference type="PANTHER" id="PTHR43811:SF19">
    <property type="entry name" value="39 KDA FK506-BINDING NUCLEAR PROTEIN"/>
    <property type="match status" value="1"/>
</dbReference>
<evidence type="ECO:0000259" key="9">
    <source>
        <dbReference type="PROSITE" id="PS50059"/>
    </source>
</evidence>
<comment type="similarity">
    <text evidence="2">Belongs to the FKBP-type PPIase family.</text>
</comment>
<protein>
    <recommendedName>
        <fullName evidence="3 6">peptidylprolyl isomerase</fullName>
        <ecNumber evidence="3 6">5.2.1.8</ecNumber>
    </recommendedName>
</protein>
<dbReference type="EMBL" id="FNCG01000015">
    <property type="protein sequence ID" value="SDI00953.1"/>
    <property type="molecule type" value="Genomic_DNA"/>
</dbReference>
<dbReference type="AlphaFoldDB" id="A0A1G8H2T8"/>
<dbReference type="Proteomes" id="UP000199705">
    <property type="component" value="Unassembled WGS sequence"/>
</dbReference>
<dbReference type="STRING" id="551996.SAMN05192573_11520"/>
<dbReference type="InterPro" id="IPR001179">
    <property type="entry name" value="PPIase_FKBP_dom"/>
</dbReference>
<evidence type="ECO:0000256" key="5">
    <source>
        <dbReference type="ARBA" id="ARBA00023235"/>
    </source>
</evidence>
<evidence type="ECO:0000313" key="10">
    <source>
        <dbReference type="EMBL" id="SDI00953.1"/>
    </source>
</evidence>
<feature type="compositionally biased region" description="Basic residues" evidence="7">
    <location>
        <begin position="316"/>
        <end position="330"/>
    </location>
</feature>
<evidence type="ECO:0000256" key="3">
    <source>
        <dbReference type="ARBA" id="ARBA00013194"/>
    </source>
</evidence>
<dbReference type="PANTHER" id="PTHR43811">
    <property type="entry name" value="FKBP-TYPE PEPTIDYL-PROLYL CIS-TRANS ISOMERASE FKPA"/>
    <property type="match status" value="1"/>
</dbReference>
<evidence type="ECO:0000256" key="7">
    <source>
        <dbReference type="SAM" id="MobiDB-lite"/>
    </source>
</evidence>
<dbReference type="PROSITE" id="PS50059">
    <property type="entry name" value="FKBP_PPIASE"/>
    <property type="match status" value="1"/>
</dbReference>
<comment type="catalytic activity">
    <reaction evidence="1 6">
        <text>[protein]-peptidylproline (omega=180) = [protein]-peptidylproline (omega=0)</text>
        <dbReference type="Rhea" id="RHEA:16237"/>
        <dbReference type="Rhea" id="RHEA-COMP:10747"/>
        <dbReference type="Rhea" id="RHEA-COMP:10748"/>
        <dbReference type="ChEBI" id="CHEBI:83833"/>
        <dbReference type="ChEBI" id="CHEBI:83834"/>
        <dbReference type="EC" id="5.2.1.8"/>
    </reaction>
</comment>
<dbReference type="Gene3D" id="3.10.50.40">
    <property type="match status" value="2"/>
</dbReference>
<keyword evidence="4 6" id="KW-0697">Rotamase</keyword>
<keyword evidence="5 6" id="KW-0413">Isomerase</keyword>
<name>A0A1G8H2T8_9SPHI</name>
<reference evidence="11" key="1">
    <citation type="submission" date="2016-10" db="EMBL/GenBank/DDBJ databases">
        <authorList>
            <person name="Varghese N."/>
            <person name="Submissions S."/>
        </authorList>
    </citation>
    <scope>NUCLEOTIDE SEQUENCE [LARGE SCALE GENOMIC DNA]</scope>
    <source>
        <strain evidence="11">Gh-67</strain>
    </source>
</reference>
<keyword evidence="11" id="KW-1185">Reference proteome</keyword>